<evidence type="ECO:0000256" key="1">
    <source>
        <dbReference type="SAM" id="Phobius"/>
    </source>
</evidence>
<reference evidence="2 3" key="1">
    <citation type="journal article" date="2019" name="Environ. Microbiol.">
        <title>Species interactions and distinct microbial communities in high Arctic permafrost affected cryosols are associated with the CH4 and CO2 gas fluxes.</title>
        <authorList>
            <person name="Altshuler I."/>
            <person name="Hamel J."/>
            <person name="Turney S."/>
            <person name="Magnuson E."/>
            <person name="Levesque R."/>
            <person name="Greer C."/>
            <person name="Whyte L.G."/>
        </authorList>
    </citation>
    <scope>NUCLEOTIDE SEQUENCE [LARGE SCALE GENOMIC DNA]</scope>
    <source>
        <strain evidence="2 3">S9.2P</strain>
    </source>
</reference>
<keyword evidence="1" id="KW-1133">Transmembrane helix</keyword>
<protein>
    <submittedName>
        <fullName evidence="2">T9SS C-terminal target domain-containing protein</fullName>
    </submittedName>
</protein>
<name>A0A502HCH6_9BACT</name>
<feature type="transmembrane region" description="Helical" evidence="1">
    <location>
        <begin position="12"/>
        <end position="32"/>
    </location>
</feature>
<dbReference type="EMBL" id="RCYZ01000001">
    <property type="protein sequence ID" value="TPG72221.1"/>
    <property type="molecule type" value="Genomic_DNA"/>
</dbReference>
<keyword evidence="1" id="KW-0472">Membrane</keyword>
<evidence type="ECO:0000313" key="3">
    <source>
        <dbReference type="Proteomes" id="UP000317646"/>
    </source>
</evidence>
<comment type="caution">
    <text evidence="2">The sequence shown here is derived from an EMBL/GenBank/DDBJ whole genome shotgun (WGS) entry which is preliminary data.</text>
</comment>
<accession>A0A502HCH6</accession>
<evidence type="ECO:0000313" key="2">
    <source>
        <dbReference type="EMBL" id="TPG72221.1"/>
    </source>
</evidence>
<dbReference type="AlphaFoldDB" id="A0A502HCH6"/>
<dbReference type="Gene3D" id="2.60.40.10">
    <property type="entry name" value="Immunoglobulins"/>
    <property type="match status" value="1"/>
</dbReference>
<keyword evidence="3" id="KW-1185">Reference proteome</keyword>
<dbReference type="NCBIfam" id="TIGR04183">
    <property type="entry name" value="Por_Secre_tail"/>
    <property type="match status" value="1"/>
</dbReference>
<dbReference type="InterPro" id="IPR026444">
    <property type="entry name" value="Secre_tail"/>
</dbReference>
<organism evidence="2 3">
    <name type="scientific">Hymenobacter nivis</name>
    <dbReference type="NCBI Taxonomy" id="1850093"/>
    <lineage>
        <taxon>Bacteria</taxon>
        <taxon>Pseudomonadati</taxon>
        <taxon>Bacteroidota</taxon>
        <taxon>Cytophagia</taxon>
        <taxon>Cytophagales</taxon>
        <taxon>Hymenobacteraceae</taxon>
        <taxon>Hymenobacter</taxon>
    </lineage>
</organism>
<gene>
    <name evidence="2" type="ORF">EAH73_03030</name>
</gene>
<keyword evidence="1" id="KW-0812">Transmembrane</keyword>
<dbReference type="Proteomes" id="UP000317646">
    <property type="component" value="Unassembled WGS sequence"/>
</dbReference>
<dbReference type="InterPro" id="IPR013783">
    <property type="entry name" value="Ig-like_fold"/>
</dbReference>
<proteinExistence type="predicted"/>
<sequence>MHRTSIPNSRSFVIYKALLSLCLILVYVNSFGQARYTWQPANGSTSWADGSNWSPARTIPATTDVLVFDGSLAKTVAVNVDFATSQTVGQLLFTNAVSATLSTDIDRTLTLGAQPPAPGLQLGAGTVVKIVGTQGNASSLTVQLAAGTKAAIAGRLEFLGLASISTGCPHLLVSSTPGAVEFASGSYFLAGTRFTGPPFGELKTSTGAVVFHSGATFEQANGGSAFGGKTWSVSIFEPGSTFLFSATSGSVGLSGRTFGNLTISANRTAPVATYGASKTTIANDLTVAAGTHTFNVQNLELQGNLVLNGGNLVFTSVDNSANPVPNPTTLLTFNGNAAQSIAGTGTLTMGPSVSVALNNAAGLTLQHPLLVNATLTLTQGLLTTTAASSLTLGPQANTSGGSTGSFVNGPLSRVLATANAATDLLFPIGSGTAYRPLILRAEQTDATATAYTAQQFNRAPAVRAWPTAAGSLQRVSAVRYFNVTNGNASNFKQGSITLNYDVDDKVDAPDKLRIAKSDNAGNWLDLGGTGSGAPMGSITSTVAFTSFSDFVLGATGGSGSNPLPVSLLRFTVHREAAGIRLRWATATERNNSRFEVQRSIDGQAFTVVGALPGHGNSFAAQEYAWLDAPSALNDLVYYRLRQVDTDGTGTYSPVAAVKTEPAAGVFPNPAHHSLSFYAAAGDAYRVLDVLGQPALAGHAAAGLNTLSLSDLKPGVYYLETTSAQSRTQYRFFKRDAE</sequence>